<dbReference type="PANTHER" id="PTHR11442:SF7">
    <property type="entry name" value="HEMOGLOBIN SUBUNIT EPSILON"/>
    <property type="match status" value="1"/>
</dbReference>
<dbReference type="SUPFAM" id="SSF46458">
    <property type="entry name" value="Globin-like"/>
    <property type="match status" value="1"/>
</dbReference>
<dbReference type="Proteomes" id="UP000727407">
    <property type="component" value="Unassembled WGS sequence"/>
</dbReference>
<evidence type="ECO:0000256" key="2">
    <source>
        <dbReference type="ARBA" id="ARBA00022448"/>
    </source>
</evidence>
<organism evidence="9 11">
    <name type="scientific">Clarias magur</name>
    <name type="common">Asian catfish</name>
    <name type="synonym">Macropteronotus magur</name>
    <dbReference type="NCBI Taxonomy" id="1594786"/>
    <lineage>
        <taxon>Eukaryota</taxon>
        <taxon>Metazoa</taxon>
        <taxon>Chordata</taxon>
        <taxon>Craniata</taxon>
        <taxon>Vertebrata</taxon>
        <taxon>Euteleostomi</taxon>
        <taxon>Actinopterygii</taxon>
        <taxon>Neopterygii</taxon>
        <taxon>Teleostei</taxon>
        <taxon>Ostariophysi</taxon>
        <taxon>Siluriformes</taxon>
        <taxon>Clariidae</taxon>
        <taxon>Clarias</taxon>
    </lineage>
</organism>
<comment type="similarity">
    <text evidence="1 7">Belongs to the globin family.</text>
</comment>
<dbReference type="AlphaFoldDB" id="A0A8J4V1B6"/>
<keyword evidence="2 7" id="KW-0813">Transport</keyword>
<keyword evidence="5" id="KW-0479">Metal-binding</keyword>
<dbReference type="GO" id="GO:0005833">
    <property type="term" value="C:hemoglobin complex"/>
    <property type="evidence" value="ECO:0007669"/>
    <property type="project" value="InterPro"/>
</dbReference>
<proteinExistence type="inferred from homology"/>
<evidence type="ECO:0000256" key="4">
    <source>
        <dbReference type="ARBA" id="ARBA00022621"/>
    </source>
</evidence>
<evidence type="ECO:0000256" key="5">
    <source>
        <dbReference type="ARBA" id="ARBA00022723"/>
    </source>
</evidence>
<feature type="non-terminal residue" evidence="9">
    <location>
        <position position="104"/>
    </location>
</feature>
<comment type="caution">
    <text evidence="9">The sequence shown here is derived from an EMBL/GenBank/DDBJ whole genome shotgun (WGS) entry which is preliminary data.</text>
</comment>
<gene>
    <name evidence="9" type="primary">hbb</name>
    <name evidence="10" type="ORF">DAT39_002179</name>
    <name evidence="9" type="ORF">DAT39_002237</name>
</gene>
<evidence type="ECO:0000256" key="6">
    <source>
        <dbReference type="ARBA" id="ARBA00023004"/>
    </source>
</evidence>
<dbReference type="GO" id="GO:0005344">
    <property type="term" value="F:oxygen carrier activity"/>
    <property type="evidence" value="ECO:0007669"/>
    <property type="project" value="UniProtKB-KW"/>
</dbReference>
<dbReference type="PANTHER" id="PTHR11442">
    <property type="entry name" value="HEMOGLOBIN FAMILY MEMBER"/>
    <property type="match status" value="1"/>
</dbReference>
<dbReference type="GO" id="GO:0020037">
    <property type="term" value="F:heme binding"/>
    <property type="evidence" value="ECO:0007669"/>
    <property type="project" value="InterPro"/>
</dbReference>
<keyword evidence="6" id="KW-0408">Iron</keyword>
<dbReference type="GO" id="GO:0019825">
    <property type="term" value="F:oxygen binding"/>
    <property type="evidence" value="ECO:0007669"/>
    <property type="project" value="InterPro"/>
</dbReference>
<dbReference type="InterPro" id="IPR002337">
    <property type="entry name" value="Hemoglobin_b"/>
</dbReference>
<evidence type="ECO:0000313" key="11">
    <source>
        <dbReference type="Proteomes" id="UP000727407"/>
    </source>
</evidence>
<dbReference type="GO" id="GO:0072562">
    <property type="term" value="C:blood microparticle"/>
    <property type="evidence" value="ECO:0007669"/>
    <property type="project" value="TreeGrafter"/>
</dbReference>
<evidence type="ECO:0000256" key="3">
    <source>
        <dbReference type="ARBA" id="ARBA00022617"/>
    </source>
</evidence>
<name>A0A8J4V1B6_CLAMG</name>
<evidence type="ECO:0000313" key="10">
    <source>
        <dbReference type="EMBL" id="KAF5908077.1"/>
    </source>
</evidence>
<dbReference type="InterPro" id="IPR050056">
    <property type="entry name" value="Hemoglobin_oxygen_transport"/>
</dbReference>
<dbReference type="PROSITE" id="PS01033">
    <property type="entry name" value="GLOBIN"/>
    <property type="match status" value="1"/>
</dbReference>
<reference evidence="9" key="1">
    <citation type="submission" date="2020-07" db="EMBL/GenBank/DDBJ databases">
        <title>Clarias magur genome sequencing, assembly and annotation.</title>
        <authorList>
            <person name="Kushwaha B."/>
            <person name="Kumar R."/>
            <person name="Das P."/>
            <person name="Joshi C.G."/>
            <person name="Kumar D."/>
            <person name="Nagpure N.S."/>
            <person name="Pandey M."/>
            <person name="Agarwal S."/>
            <person name="Srivastava S."/>
            <person name="Singh M."/>
            <person name="Sahoo L."/>
            <person name="Jayasankar P."/>
            <person name="Meher P.K."/>
            <person name="Koringa P.G."/>
            <person name="Iquebal M.A."/>
            <person name="Das S.P."/>
            <person name="Bit A."/>
            <person name="Patnaik S."/>
            <person name="Patel N."/>
            <person name="Shah T.M."/>
            <person name="Hinsu A."/>
            <person name="Jena J.K."/>
        </authorList>
    </citation>
    <scope>NUCLEOTIDE SEQUENCE</scope>
    <source>
        <strain evidence="9">CIFAMagur01</strain>
        <tissue evidence="9">Testis</tissue>
    </source>
</reference>
<dbReference type="Pfam" id="PF00042">
    <property type="entry name" value="Globin"/>
    <property type="match status" value="1"/>
</dbReference>
<evidence type="ECO:0000259" key="8">
    <source>
        <dbReference type="PROSITE" id="PS01033"/>
    </source>
</evidence>
<dbReference type="GO" id="GO:0031720">
    <property type="term" value="F:haptoglobin binding"/>
    <property type="evidence" value="ECO:0007669"/>
    <property type="project" value="TreeGrafter"/>
</dbReference>
<accession>A0A8J4V1B6</accession>
<dbReference type="EMBL" id="QNUK01000016">
    <property type="protein sequence ID" value="KAF5908077.1"/>
    <property type="molecule type" value="Genomic_DNA"/>
</dbReference>
<dbReference type="GO" id="GO:0043177">
    <property type="term" value="F:organic acid binding"/>
    <property type="evidence" value="ECO:0007669"/>
    <property type="project" value="TreeGrafter"/>
</dbReference>
<feature type="domain" description="Globin" evidence="8">
    <location>
        <begin position="3"/>
        <end position="104"/>
    </location>
</feature>
<dbReference type="GO" id="GO:0046872">
    <property type="term" value="F:metal ion binding"/>
    <property type="evidence" value="ECO:0007669"/>
    <property type="project" value="UniProtKB-KW"/>
</dbReference>
<dbReference type="GO" id="GO:0004601">
    <property type="term" value="F:peroxidase activity"/>
    <property type="evidence" value="ECO:0007669"/>
    <property type="project" value="TreeGrafter"/>
</dbReference>
<dbReference type="GO" id="GO:0042744">
    <property type="term" value="P:hydrogen peroxide catabolic process"/>
    <property type="evidence" value="ECO:0007669"/>
    <property type="project" value="TreeGrafter"/>
</dbReference>
<sequence>MVHLSDHEVQILHAVWSKISGDDIGHALARLLIVFPWTQRYFAAFGNLANAAAIEGNPKVHAHGKVVKGGLDNAVKHLDNIKGAFAQLSKLHSEKLHVDTSNFW</sequence>
<dbReference type="InterPro" id="IPR012292">
    <property type="entry name" value="Globin/Proto"/>
</dbReference>
<dbReference type="GO" id="GO:0031838">
    <property type="term" value="C:haptoglobin-hemoglobin complex"/>
    <property type="evidence" value="ECO:0007669"/>
    <property type="project" value="TreeGrafter"/>
</dbReference>
<evidence type="ECO:0000256" key="7">
    <source>
        <dbReference type="RuleBase" id="RU000356"/>
    </source>
</evidence>
<evidence type="ECO:0000256" key="1">
    <source>
        <dbReference type="ARBA" id="ARBA00008705"/>
    </source>
</evidence>
<dbReference type="InterPro" id="IPR009050">
    <property type="entry name" value="Globin-like_sf"/>
</dbReference>
<keyword evidence="3 7" id="KW-0349">Heme</keyword>
<dbReference type="InterPro" id="IPR000971">
    <property type="entry name" value="Globin"/>
</dbReference>
<dbReference type="EMBL" id="QNUK01000016">
    <property type="protein sequence ID" value="KAF5908075.1"/>
    <property type="molecule type" value="Genomic_DNA"/>
</dbReference>
<protein>
    <submittedName>
        <fullName evidence="9">Hemoglobin subunit beta-like</fullName>
    </submittedName>
</protein>
<evidence type="ECO:0000313" key="9">
    <source>
        <dbReference type="EMBL" id="KAF5908075.1"/>
    </source>
</evidence>
<dbReference type="Gene3D" id="1.10.490.10">
    <property type="entry name" value="Globins"/>
    <property type="match status" value="1"/>
</dbReference>
<keyword evidence="4 7" id="KW-0561">Oxygen transport</keyword>
<dbReference type="OrthoDB" id="9886081at2759"/>
<keyword evidence="11" id="KW-1185">Reference proteome</keyword>
<dbReference type="PRINTS" id="PR00814">
    <property type="entry name" value="BETAHAEM"/>
</dbReference>